<keyword evidence="2" id="KW-1185">Reference proteome</keyword>
<protein>
    <submittedName>
        <fullName evidence="1">Uncharacterized protein</fullName>
    </submittedName>
</protein>
<dbReference type="OrthoDB" id="2432973at2759"/>
<sequence>MHLLRSIARKYPSFDYNKCKGVHDIHGFSNPLLARTESIRIWWVMNWPHRQKIIETLPFKPNISLKLWKAVAFGSHVNLQDFTYKNLLSSIKEAEDEHILQSAKGGTISIKRRSYHTIFADISEWLLAFKAYMNAVLIIYENREHELNAYRDHISKLCLRQNFHAVMSYDEDRRVTLITNWDSTLLGLRNRGRG</sequence>
<evidence type="ECO:0000313" key="2">
    <source>
        <dbReference type="Proteomes" id="UP000266673"/>
    </source>
</evidence>
<proteinExistence type="predicted"/>
<dbReference type="AlphaFoldDB" id="A0A397V9Y2"/>
<organism evidence="1 2">
    <name type="scientific">Gigaspora rosea</name>
    <dbReference type="NCBI Taxonomy" id="44941"/>
    <lineage>
        <taxon>Eukaryota</taxon>
        <taxon>Fungi</taxon>
        <taxon>Fungi incertae sedis</taxon>
        <taxon>Mucoromycota</taxon>
        <taxon>Glomeromycotina</taxon>
        <taxon>Glomeromycetes</taxon>
        <taxon>Diversisporales</taxon>
        <taxon>Gigasporaceae</taxon>
        <taxon>Gigaspora</taxon>
    </lineage>
</organism>
<accession>A0A397V9Y2</accession>
<evidence type="ECO:0000313" key="1">
    <source>
        <dbReference type="EMBL" id="RIB18852.1"/>
    </source>
</evidence>
<dbReference type="STRING" id="44941.A0A397V9Y2"/>
<name>A0A397V9Y2_9GLOM</name>
<reference evidence="1 2" key="1">
    <citation type="submission" date="2018-06" db="EMBL/GenBank/DDBJ databases">
        <title>Comparative genomics reveals the genomic features of Rhizophagus irregularis, R. cerebriforme, R. diaphanum and Gigaspora rosea, and their symbiotic lifestyle signature.</title>
        <authorList>
            <person name="Morin E."/>
            <person name="San Clemente H."/>
            <person name="Chen E.C.H."/>
            <person name="De La Providencia I."/>
            <person name="Hainaut M."/>
            <person name="Kuo A."/>
            <person name="Kohler A."/>
            <person name="Murat C."/>
            <person name="Tang N."/>
            <person name="Roy S."/>
            <person name="Loubradou J."/>
            <person name="Henrissat B."/>
            <person name="Grigoriev I.V."/>
            <person name="Corradi N."/>
            <person name="Roux C."/>
            <person name="Martin F.M."/>
        </authorList>
    </citation>
    <scope>NUCLEOTIDE SEQUENCE [LARGE SCALE GENOMIC DNA]</scope>
    <source>
        <strain evidence="1 2">DAOM 194757</strain>
    </source>
</reference>
<gene>
    <name evidence="1" type="ORF">C2G38_2036547</name>
</gene>
<comment type="caution">
    <text evidence="1">The sequence shown here is derived from an EMBL/GenBank/DDBJ whole genome shotgun (WGS) entry which is preliminary data.</text>
</comment>
<dbReference type="Proteomes" id="UP000266673">
    <property type="component" value="Unassembled WGS sequence"/>
</dbReference>
<dbReference type="EMBL" id="QKWP01000512">
    <property type="protein sequence ID" value="RIB18852.1"/>
    <property type="molecule type" value="Genomic_DNA"/>
</dbReference>